<dbReference type="Proteomes" id="UP000272560">
    <property type="component" value="Unassembled WGS sequence"/>
</dbReference>
<evidence type="ECO:0000259" key="5">
    <source>
        <dbReference type="PROSITE" id="PS50932"/>
    </source>
</evidence>
<gene>
    <name evidence="7" type="ORF">D6T63_02045</name>
</gene>
<accession>A0A3A5M7Y5</accession>
<dbReference type="PROSITE" id="PS50943">
    <property type="entry name" value="HTH_CROC1"/>
    <property type="match status" value="1"/>
</dbReference>
<evidence type="ECO:0000313" key="8">
    <source>
        <dbReference type="Proteomes" id="UP000272560"/>
    </source>
</evidence>
<dbReference type="InterPro" id="IPR046335">
    <property type="entry name" value="LacI/GalR-like_sensor"/>
</dbReference>
<keyword evidence="2" id="KW-0238">DNA-binding</keyword>
<reference evidence="7 8" key="1">
    <citation type="submission" date="2018-09" db="EMBL/GenBank/DDBJ databases">
        <title>Novel species of Arthrobacter.</title>
        <authorList>
            <person name="Liu Q."/>
            <person name="Xin Y.-H."/>
        </authorList>
    </citation>
    <scope>NUCLEOTIDE SEQUENCE [LARGE SCALE GENOMIC DNA]</scope>
    <source>
        <strain evidence="7 8">Hz2</strain>
    </source>
</reference>
<dbReference type="Pfam" id="PF13377">
    <property type="entry name" value="Peripla_BP_3"/>
    <property type="match status" value="1"/>
</dbReference>
<evidence type="ECO:0000256" key="3">
    <source>
        <dbReference type="ARBA" id="ARBA00023163"/>
    </source>
</evidence>
<protein>
    <submittedName>
        <fullName evidence="7">LacI family transcriptional regulator</fullName>
    </submittedName>
</protein>
<sequence>MSIPAEEPRVTLAQLATVAGVSLSTVSKVLNGRTDVSPKTRAKVEELLEEHGYRRRKVSVARAGLVELVFHELESAWALELIRGVENVAREHGLSVVLTETGTRHAPGSEWIEGVMARRPAGVVLVFSDLPQDFRNKLDSRSIPFVIIDPAGDPSPDVPSVGSANWSGGMMATRHLIDLGHTRIAAISGPEDMMCSLARIDGYRSAMGMASLPIPPGFIRYGNFHVDGGRDHAFSLLRSPHPPTAIFAGSDLQALGVLDAARQIGLRVPDELSIVGYDDLQLAQWSSPALTTVHQPLIQMAEEATRMVLRLRDGERPNNLRLDLATSLVVRQSTAAPSGGSARTTSAAQQRA</sequence>
<dbReference type="InterPro" id="IPR028082">
    <property type="entry name" value="Peripla_BP_I"/>
</dbReference>
<dbReference type="EMBL" id="QZVT01000001">
    <property type="protein sequence ID" value="RJT83252.1"/>
    <property type="molecule type" value="Genomic_DNA"/>
</dbReference>
<dbReference type="CDD" id="cd01392">
    <property type="entry name" value="HTH_LacI"/>
    <property type="match status" value="1"/>
</dbReference>
<dbReference type="GO" id="GO:0003700">
    <property type="term" value="F:DNA-binding transcription factor activity"/>
    <property type="evidence" value="ECO:0007669"/>
    <property type="project" value="TreeGrafter"/>
</dbReference>
<evidence type="ECO:0000259" key="6">
    <source>
        <dbReference type="PROSITE" id="PS50943"/>
    </source>
</evidence>
<dbReference type="InterPro" id="IPR010982">
    <property type="entry name" value="Lambda_DNA-bd_dom_sf"/>
</dbReference>
<dbReference type="RefSeq" id="WP_120147340.1">
    <property type="nucleotide sequence ID" value="NZ_QZVT01000001.1"/>
</dbReference>
<dbReference type="PROSITE" id="PS50932">
    <property type="entry name" value="HTH_LACI_2"/>
    <property type="match status" value="1"/>
</dbReference>
<comment type="caution">
    <text evidence="7">The sequence shown here is derived from an EMBL/GenBank/DDBJ whole genome shotgun (WGS) entry which is preliminary data.</text>
</comment>
<name>A0A3A5M7Y5_9MICC</name>
<feature type="domain" description="HTH lacI-type" evidence="5">
    <location>
        <begin position="10"/>
        <end position="64"/>
    </location>
</feature>
<dbReference type="PANTHER" id="PTHR30146">
    <property type="entry name" value="LACI-RELATED TRANSCRIPTIONAL REPRESSOR"/>
    <property type="match status" value="1"/>
</dbReference>
<dbReference type="Gene3D" id="1.10.260.40">
    <property type="entry name" value="lambda repressor-like DNA-binding domains"/>
    <property type="match status" value="1"/>
</dbReference>
<dbReference type="PANTHER" id="PTHR30146:SF153">
    <property type="entry name" value="LACTOSE OPERON REPRESSOR"/>
    <property type="match status" value="1"/>
</dbReference>
<dbReference type="InterPro" id="IPR000843">
    <property type="entry name" value="HTH_LacI"/>
</dbReference>
<dbReference type="SMART" id="SM00354">
    <property type="entry name" value="HTH_LACI"/>
    <property type="match status" value="1"/>
</dbReference>
<dbReference type="Pfam" id="PF00356">
    <property type="entry name" value="LacI"/>
    <property type="match status" value="1"/>
</dbReference>
<dbReference type="SUPFAM" id="SSF53822">
    <property type="entry name" value="Periplasmic binding protein-like I"/>
    <property type="match status" value="1"/>
</dbReference>
<dbReference type="AlphaFoldDB" id="A0A3A5M7Y5"/>
<dbReference type="SUPFAM" id="SSF47413">
    <property type="entry name" value="lambda repressor-like DNA-binding domains"/>
    <property type="match status" value="1"/>
</dbReference>
<feature type="region of interest" description="Disordered" evidence="4">
    <location>
        <begin position="333"/>
        <end position="352"/>
    </location>
</feature>
<organism evidence="7 8">
    <name type="scientific">Arthrobacter cheniae</name>
    <dbReference type="NCBI Taxonomy" id="1258888"/>
    <lineage>
        <taxon>Bacteria</taxon>
        <taxon>Bacillati</taxon>
        <taxon>Actinomycetota</taxon>
        <taxon>Actinomycetes</taxon>
        <taxon>Micrococcales</taxon>
        <taxon>Micrococcaceae</taxon>
        <taxon>Arthrobacter</taxon>
    </lineage>
</organism>
<evidence type="ECO:0000313" key="7">
    <source>
        <dbReference type="EMBL" id="RJT83252.1"/>
    </source>
</evidence>
<dbReference type="Gene3D" id="3.40.50.2300">
    <property type="match status" value="2"/>
</dbReference>
<keyword evidence="1" id="KW-0805">Transcription regulation</keyword>
<evidence type="ECO:0000256" key="4">
    <source>
        <dbReference type="SAM" id="MobiDB-lite"/>
    </source>
</evidence>
<evidence type="ECO:0000256" key="2">
    <source>
        <dbReference type="ARBA" id="ARBA00023125"/>
    </source>
</evidence>
<feature type="domain" description="HTH cro/C1-type" evidence="6">
    <location>
        <begin position="11"/>
        <end position="54"/>
    </location>
</feature>
<dbReference type="GO" id="GO:0000976">
    <property type="term" value="F:transcription cis-regulatory region binding"/>
    <property type="evidence" value="ECO:0007669"/>
    <property type="project" value="TreeGrafter"/>
</dbReference>
<dbReference type="CDD" id="cd06296">
    <property type="entry name" value="PBP1_CatR-like"/>
    <property type="match status" value="1"/>
</dbReference>
<dbReference type="OrthoDB" id="3227375at2"/>
<evidence type="ECO:0000256" key="1">
    <source>
        <dbReference type="ARBA" id="ARBA00023015"/>
    </source>
</evidence>
<dbReference type="InterPro" id="IPR001387">
    <property type="entry name" value="Cro/C1-type_HTH"/>
</dbReference>
<proteinExistence type="predicted"/>
<keyword evidence="8" id="KW-1185">Reference proteome</keyword>
<keyword evidence="3" id="KW-0804">Transcription</keyword>